<evidence type="ECO:0000313" key="3">
    <source>
        <dbReference type="Proteomes" id="UP000796880"/>
    </source>
</evidence>
<sequence length="327" mass="36144">MAPMAPSKLKKSVGSSKLDELQNGRPSSVYQKQHINGVPNDYGFTVFDPATANEAVTMSKWIKVEKITNTVAKRKEMLARTTGGATKVITRRSSPKKPMQHQGTMTENKIGVGQGNRGLIPTRCSPRKHVQLQRKMTEIDKGEGNGGLKSEKKSWERYAGAASKISSQGHHVPEEGENNENNEPQSPITMNSSGSGYAHEDSMTKTLGTNEDSFGIDTYVENDEAIIGDIGRLYRSHKYKLHKHFLKFRMKEEALRNKHGGSVTDVAWVYLCDHFSDPAFINKLVEAKENNEAEGLGMTMDEIFDSVLPPRKGYVIGLGPGPKPISK</sequence>
<accession>A0A8K0HP81</accession>
<proteinExistence type="predicted"/>
<organism evidence="2 3">
    <name type="scientific">Rhamnella rubrinervis</name>
    <dbReference type="NCBI Taxonomy" id="2594499"/>
    <lineage>
        <taxon>Eukaryota</taxon>
        <taxon>Viridiplantae</taxon>
        <taxon>Streptophyta</taxon>
        <taxon>Embryophyta</taxon>
        <taxon>Tracheophyta</taxon>
        <taxon>Spermatophyta</taxon>
        <taxon>Magnoliopsida</taxon>
        <taxon>eudicotyledons</taxon>
        <taxon>Gunneridae</taxon>
        <taxon>Pentapetalae</taxon>
        <taxon>rosids</taxon>
        <taxon>fabids</taxon>
        <taxon>Rosales</taxon>
        <taxon>Rhamnaceae</taxon>
        <taxon>rhamnoid group</taxon>
        <taxon>Rhamneae</taxon>
        <taxon>Rhamnella</taxon>
    </lineage>
</organism>
<feature type="compositionally biased region" description="Polar residues" evidence="1">
    <location>
        <begin position="24"/>
        <end position="34"/>
    </location>
</feature>
<comment type="caution">
    <text evidence="2">The sequence shown here is derived from an EMBL/GenBank/DDBJ whole genome shotgun (WGS) entry which is preliminary data.</text>
</comment>
<gene>
    <name evidence="2" type="ORF">FNV43_RR00471</name>
</gene>
<feature type="region of interest" description="Disordered" evidence="1">
    <location>
        <begin position="1"/>
        <end position="34"/>
    </location>
</feature>
<keyword evidence="3" id="KW-1185">Reference proteome</keyword>
<dbReference type="Proteomes" id="UP000796880">
    <property type="component" value="Unassembled WGS sequence"/>
</dbReference>
<protein>
    <submittedName>
        <fullName evidence="2">Uncharacterized protein</fullName>
    </submittedName>
</protein>
<feature type="compositionally biased region" description="Polar residues" evidence="1">
    <location>
        <begin position="184"/>
        <end position="195"/>
    </location>
</feature>
<feature type="compositionally biased region" description="Basic and acidic residues" evidence="1">
    <location>
        <begin position="140"/>
        <end position="156"/>
    </location>
</feature>
<evidence type="ECO:0000256" key="1">
    <source>
        <dbReference type="SAM" id="MobiDB-lite"/>
    </source>
</evidence>
<feature type="compositionally biased region" description="Basic residues" evidence="1">
    <location>
        <begin position="89"/>
        <end position="99"/>
    </location>
</feature>
<feature type="region of interest" description="Disordered" evidence="1">
    <location>
        <begin position="140"/>
        <end position="209"/>
    </location>
</feature>
<evidence type="ECO:0000313" key="2">
    <source>
        <dbReference type="EMBL" id="KAF3455829.1"/>
    </source>
</evidence>
<name>A0A8K0HP81_9ROSA</name>
<reference evidence="2" key="1">
    <citation type="submission" date="2020-03" db="EMBL/GenBank/DDBJ databases">
        <title>A high-quality chromosome-level genome assembly of a woody plant with both climbing and erect habits, Rhamnella rubrinervis.</title>
        <authorList>
            <person name="Lu Z."/>
            <person name="Yang Y."/>
            <person name="Zhu X."/>
            <person name="Sun Y."/>
        </authorList>
    </citation>
    <scope>NUCLEOTIDE SEQUENCE</scope>
    <source>
        <strain evidence="2">BYM</strain>
        <tissue evidence="2">Leaf</tissue>
    </source>
</reference>
<feature type="region of interest" description="Disordered" evidence="1">
    <location>
        <begin position="83"/>
        <end position="123"/>
    </location>
</feature>
<dbReference type="EMBL" id="VOIH02000001">
    <property type="protein sequence ID" value="KAF3455829.1"/>
    <property type="molecule type" value="Genomic_DNA"/>
</dbReference>
<dbReference type="AlphaFoldDB" id="A0A8K0HP81"/>